<gene>
    <name evidence="5" type="ORF">ASIM_LOCUS12611</name>
</gene>
<dbReference type="PANTHER" id="PTHR45876:SF8">
    <property type="entry name" value="FI04035P"/>
    <property type="match status" value="1"/>
</dbReference>
<feature type="region of interest" description="Disordered" evidence="1">
    <location>
        <begin position="268"/>
        <end position="297"/>
    </location>
</feature>
<accession>A0A158PNY2</accession>
<dbReference type="OrthoDB" id="437889at2759"/>
<dbReference type="GO" id="GO:0007165">
    <property type="term" value="P:signal transduction"/>
    <property type="evidence" value="ECO:0007669"/>
    <property type="project" value="InterPro"/>
</dbReference>
<feature type="compositionally biased region" description="Polar residues" evidence="1">
    <location>
        <begin position="213"/>
        <end position="232"/>
    </location>
</feature>
<dbReference type="InterPro" id="IPR038185">
    <property type="entry name" value="MyTH4_dom_sf"/>
</dbReference>
<organism evidence="7">
    <name type="scientific">Anisakis simplex</name>
    <name type="common">Herring worm</name>
    <dbReference type="NCBI Taxonomy" id="6269"/>
    <lineage>
        <taxon>Eukaryota</taxon>
        <taxon>Metazoa</taxon>
        <taxon>Ecdysozoa</taxon>
        <taxon>Nematoda</taxon>
        <taxon>Chromadorea</taxon>
        <taxon>Rhabditida</taxon>
        <taxon>Spirurina</taxon>
        <taxon>Ascaridomorpha</taxon>
        <taxon>Ascaridoidea</taxon>
        <taxon>Anisakidae</taxon>
        <taxon>Anisakis</taxon>
        <taxon>Anisakis simplex complex</taxon>
    </lineage>
</organism>
<dbReference type="SUPFAM" id="SSF48350">
    <property type="entry name" value="GTPase activation domain, GAP"/>
    <property type="match status" value="1"/>
</dbReference>
<keyword evidence="6" id="KW-1185">Reference proteome</keyword>
<evidence type="ECO:0000259" key="4">
    <source>
        <dbReference type="PROSITE" id="PS51016"/>
    </source>
</evidence>
<dbReference type="WBParaSite" id="ASIM_0001314501-mRNA-1">
    <property type="protein sequence ID" value="ASIM_0001314501-mRNA-1"/>
    <property type="gene ID" value="ASIM_0001314501"/>
</dbReference>
<dbReference type="PROSITE" id="PS50020">
    <property type="entry name" value="WW_DOMAIN_2"/>
    <property type="match status" value="1"/>
</dbReference>
<reference evidence="7" key="1">
    <citation type="submission" date="2016-04" db="UniProtKB">
        <authorList>
            <consortium name="WormBaseParasite"/>
        </authorList>
    </citation>
    <scope>IDENTIFICATION</scope>
</reference>
<dbReference type="SMART" id="SM00139">
    <property type="entry name" value="MyTH4"/>
    <property type="match status" value="1"/>
</dbReference>
<evidence type="ECO:0000259" key="3">
    <source>
        <dbReference type="PROSITE" id="PS50238"/>
    </source>
</evidence>
<evidence type="ECO:0000313" key="6">
    <source>
        <dbReference type="Proteomes" id="UP000267096"/>
    </source>
</evidence>
<dbReference type="InterPro" id="IPR000857">
    <property type="entry name" value="MyTH4_dom"/>
</dbReference>
<evidence type="ECO:0000259" key="2">
    <source>
        <dbReference type="PROSITE" id="PS50020"/>
    </source>
</evidence>
<dbReference type="AlphaFoldDB" id="A0A158PNY2"/>
<dbReference type="Gene3D" id="2.20.70.10">
    <property type="match status" value="1"/>
</dbReference>
<dbReference type="InterPro" id="IPR036020">
    <property type="entry name" value="WW_dom_sf"/>
</dbReference>
<dbReference type="SMART" id="SM00324">
    <property type="entry name" value="RhoGAP"/>
    <property type="match status" value="1"/>
</dbReference>
<evidence type="ECO:0000256" key="1">
    <source>
        <dbReference type="SAM" id="MobiDB-lite"/>
    </source>
</evidence>
<evidence type="ECO:0000313" key="7">
    <source>
        <dbReference type="WBParaSite" id="ASIM_0001314501-mRNA-1"/>
    </source>
</evidence>
<proteinExistence type="predicted"/>
<dbReference type="Proteomes" id="UP000267096">
    <property type="component" value="Unassembled WGS sequence"/>
</dbReference>
<dbReference type="GO" id="GO:0005856">
    <property type="term" value="C:cytoskeleton"/>
    <property type="evidence" value="ECO:0007669"/>
    <property type="project" value="InterPro"/>
</dbReference>
<name>A0A158PNY2_ANISI</name>
<dbReference type="SUPFAM" id="SSF51045">
    <property type="entry name" value="WW domain"/>
    <property type="match status" value="1"/>
</dbReference>
<dbReference type="FunFam" id="2.20.70.10:FF:000022">
    <property type="entry name" value="Rho GTPase activating protein 39"/>
    <property type="match status" value="1"/>
</dbReference>
<protein>
    <submittedName>
        <fullName evidence="7">Rho GTPase-activating protein 39 (inferred by orthology to a human protein)</fullName>
    </submittedName>
</protein>
<dbReference type="EMBL" id="UYRR01031218">
    <property type="protein sequence ID" value="VDK47753.1"/>
    <property type="molecule type" value="Genomic_DNA"/>
</dbReference>
<dbReference type="GO" id="GO:0005737">
    <property type="term" value="C:cytoplasm"/>
    <property type="evidence" value="ECO:0007669"/>
    <property type="project" value="TreeGrafter"/>
</dbReference>
<feature type="compositionally biased region" description="Polar residues" evidence="1">
    <location>
        <begin position="279"/>
        <end position="297"/>
    </location>
</feature>
<feature type="domain" description="WW" evidence="2">
    <location>
        <begin position="43"/>
        <end position="70"/>
    </location>
</feature>
<feature type="compositionally biased region" description="Low complexity" evidence="1">
    <location>
        <begin position="238"/>
        <end position="248"/>
    </location>
</feature>
<dbReference type="InterPro" id="IPR000198">
    <property type="entry name" value="RhoGAP_dom"/>
</dbReference>
<dbReference type="InterPro" id="IPR001202">
    <property type="entry name" value="WW_dom"/>
</dbReference>
<dbReference type="GO" id="GO:0005096">
    <property type="term" value="F:GTPase activator activity"/>
    <property type="evidence" value="ECO:0007669"/>
    <property type="project" value="TreeGrafter"/>
</dbReference>
<dbReference type="Pfam" id="PF00620">
    <property type="entry name" value="RhoGAP"/>
    <property type="match status" value="1"/>
</dbReference>
<dbReference type="PROSITE" id="PS51016">
    <property type="entry name" value="MYTH4"/>
    <property type="match status" value="1"/>
</dbReference>
<dbReference type="PROSITE" id="PS50238">
    <property type="entry name" value="RHOGAP"/>
    <property type="match status" value="1"/>
</dbReference>
<sequence>MEWVEIVEPQTKQHMYANLRTGQCAWEPPEGVRVKRTDSNQWWELFDSNTQRFYYYNATSMKTVWQKPFDCDIIPLAKLQTLKENTEMCSSVERSISSSNAKEAKRNSETQTSPREVRRSAGTCSSSRLLYAQNISPDSGVVSARHMGSPYIYAPRRANAALVQSSPVPVESLVSSVKELNVKESECECNRLIDVDDVSSSCSHNDQLAQSHSCTSYQSITTRNTSTPSTIVSDHRNSSSQSPNISSYLSNTHSSTLGSCTSLTLSTNNRFPSDRAPLPQSNKTNSHGISSASHNQSNLSELESWTKDSIKQPVCGCVDDKVLRKEAPSLFKAIQCYMGDRKSKLSADQLAVSLCESGISKKSLGDELFCQLIKQLSNNQRFDSVRRGWELMAIFLTFFTPSSEQITLKLSRFIEGNSDRLLDTPEVPVSHYATQCSRRLTRTVQHVKPTLQLVQQSRVHIFSPPQFCASLDDLMEMQAEKYPERRLPWVQTTLIDLILSSDGQHTEARLRLDRGLVPVVRDAHVPAALLKLWLRSLPEAILPDALYARCLAVCDQPDEACRVIDLLPNVNRLVVAKLLHLLQLLTDEETVKHTKMDVCNLAMVMAPNMLRCSSDDPRVMFDNARREMTFIKTLVLHYDTTFIQAII</sequence>
<feature type="domain" description="MyTH4" evidence="4">
    <location>
        <begin position="305"/>
        <end position="471"/>
    </location>
</feature>
<dbReference type="Gene3D" id="1.25.40.530">
    <property type="entry name" value="MyTH4 domain"/>
    <property type="match status" value="1"/>
</dbReference>
<feature type="region of interest" description="Disordered" evidence="1">
    <location>
        <begin position="213"/>
        <end position="248"/>
    </location>
</feature>
<evidence type="ECO:0000313" key="5">
    <source>
        <dbReference type="EMBL" id="VDK47753.1"/>
    </source>
</evidence>
<dbReference type="Pfam" id="PF00784">
    <property type="entry name" value="MyTH4"/>
    <property type="match status" value="1"/>
</dbReference>
<feature type="region of interest" description="Disordered" evidence="1">
    <location>
        <begin position="93"/>
        <end position="122"/>
    </location>
</feature>
<reference evidence="5 6" key="2">
    <citation type="submission" date="2018-11" db="EMBL/GenBank/DDBJ databases">
        <authorList>
            <consortium name="Pathogen Informatics"/>
        </authorList>
    </citation>
    <scope>NUCLEOTIDE SEQUENCE [LARGE SCALE GENOMIC DNA]</scope>
</reference>
<feature type="domain" description="Rho-GAP" evidence="3">
    <location>
        <begin position="449"/>
        <end position="642"/>
    </location>
</feature>
<dbReference type="PANTHER" id="PTHR45876">
    <property type="entry name" value="FI04035P"/>
    <property type="match status" value="1"/>
</dbReference>
<dbReference type="InterPro" id="IPR008936">
    <property type="entry name" value="Rho_GTPase_activation_prot"/>
</dbReference>
<dbReference type="Gene3D" id="1.10.555.10">
    <property type="entry name" value="Rho GTPase activation protein"/>
    <property type="match status" value="1"/>
</dbReference>